<sequence length="108" mass="12105">MGDFWPGNILVSLDENPRISDLGQFCAELRLLGHFHPASAPATHDMTYSFLKAYSPSKDISLARYVITHMGAHLVAWTPRIPWGIEYLVGLDKWLSETPIFALATGYQ</sequence>
<dbReference type="EMBL" id="JAUEPR010000008">
    <property type="protein sequence ID" value="KAK0481571.1"/>
    <property type="molecule type" value="Genomic_DNA"/>
</dbReference>
<gene>
    <name evidence="1" type="ORF">IW261DRAFT_1471342</name>
</gene>
<organism evidence="1 2">
    <name type="scientific">Armillaria novae-zelandiae</name>
    <dbReference type="NCBI Taxonomy" id="153914"/>
    <lineage>
        <taxon>Eukaryota</taxon>
        <taxon>Fungi</taxon>
        <taxon>Dikarya</taxon>
        <taxon>Basidiomycota</taxon>
        <taxon>Agaricomycotina</taxon>
        <taxon>Agaricomycetes</taxon>
        <taxon>Agaricomycetidae</taxon>
        <taxon>Agaricales</taxon>
        <taxon>Marasmiineae</taxon>
        <taxon>Physalacriaceae</taxon>
        <taxon>Armillaria</taxon>
    </lineage>
</organism>
<protein>
    <recommendedName>
        <fullName evidence="3">Protein kinase domain-containing protein</fullName>
    </recommendedName>
</protein>
<comment type="caution">
    <text evidence="1">The sequence shown here is derived from an EMBL/GenBank/DDBJ whole genome shotgun (WGS) entry which is preliminary data.</text>
</comment>
<evidence type="ECO:0008006" key="3">
    <source>
        <dbReference type="Google" id="ProtNLM"/>
    </source>
</evidence>
<reference evidence="1" key="1">
    <citation type="submission" date="2023-06" db="EMBL/GenBank/DDBJ databases">
        <authorList>
            <consortium name="Lawrence Berkeley National Laboratory"/>
            <person name="Ahrendt S."/>
            <person name="Sahu N."/>
            <person name="Indic B."/>
            <person name="Wong-Bajracharya J."/>
            <person name="Merenyi Z."/>
            <person name="Ke H.-M."/>
            <person name="Monk M."/>
            <person name="Kocsube S."/>
            <person name="Drula E."/>
            <person name="Lipzen A."/>
            <person name="Balint B."/>
            <person name="Henrissat B."/>
            <person name="Andreopoulos B."/>
            <person name="Martin F.M."/>
            <person name="Harder C.B."/>
            <person name="Rigling D."/>
            <person name="Ford K.L."/>
            <person name="Foster G.D."/>
            <person name="Pangilinan J."/>
            <person name="Papanicolaou A."/>
            <person name="Barry K."/>
            <person name="LaButti K."/>
            <person name="Viragh M."/>
            <person name="Koriabine M."/>
            <person name="Yan M."/>
            <person name="Riley R."/>
            <person name="Champramary S."/>
            <person name="Plett K.L."/>
            <person name="Tsai I.J."/>
            <person name="Slot J."/>
            <person name="Sipos G."/>
            <person name="Plett J."/>
            <person name="Nagy L.G."/>
            <person name="Grigoriev I.V."/>
        </authorList>
    </citation>
    <scope>NUCLEOTIDE SEQUENCE</scope>
    <source>
        <strain evidence="1">ICMP 16352</strain>
    </source>
</reference>
<name>A0AA39TDF0_9AGAR</name>
<dbReference type="Proteomes" id="UP001175227">
    <property type="component" value="Unassembled WGS sequence"/>
</dbReference>
<accession>A0AA39TDF0</accession>
<keyword evidence="2" id="KW-1185">Reference proteome</keyword>
<evidence type="ECO:0000313" key="2">
    <source>
        <dbReference type="Proteomes" id="UP001175227"/>
    </source>
</evidence>
<proteinExistence type="predicted"/>
<dbReference type="AlphaFoldDB" id="A0AA39TDF0"/>
<evidence type="ECO:0000313" key="1">
    <source>
        <dbReference type="EMBL" id="KAK0481571.1"/>
    </source>
</evidence>